<protein>
    <recommendedName>
        <fullName evidence="4">DUF3575 domain-containing protein</fullName>
    </recommendedName>
</protein>
<comment type="caution">
    <text evidence="2">The sequence shown here is derived from an EMBL/GenBank/DDBJ whole genome shotgun (WGS) entry which is preliminary data.</text>
</comment>
<reference evidence="2 3" key="1">
    <citation type="submission" date="2016-11" db="EMBL/GenBank/DDBJ databases">
        <title>Whole genomes of Flavobacteriaceae.</title>
        <authorList>
            <person name="Stine C."/>
            <person name="Li C."/>
            <person name="Tadesse D."/>
        </authorList>
    </citation>
    <scope>NUCLEOTIDE SEQUENCE [LARGE SCALE GENOMIC DNA]</scope>
    <source>
        <strain evidence="2 3">DSM 18292</strain>
    </source>
</reference>
<sequence>MKRVCVLFFIFSLSINFYAQEIPKVEKNQFKINVLFPGFVYEHGFTTKNTLHSEFYLGFGYSNNSEKGENWPLFPTISEQFRHYYNLTKRADKGKKTRYNSGNFVALNATYYFPSFLINENEYTSSFLLGPVWGLQRTYKGAFNIGLNGGIGYSITSGDNKIIPIANFTLGWVLGK</sequence>
<organism evidence="2 3">
    <name type="scientific">Flavobacterium hercynium</name>
    <dbReference type="NCBI Taxonomy" id="387094"/>
    <lineage>
        <taxon>Bacteria</taxon>
        <taxon>Pseudomonadati</taxon>
        <taxon>Bacteroidota</taxon>
        <taxon>Flavobacteriia</taxon>
        <taxon>Flavobacteriales</taxon>
        <taxon>Flavobacteriaceae</taxon>
        <taxon>Flavobacterium</taxon>
    </lineage>
</organism>
<feature type="chain" id="PRO_5013302466" description="DUF3575 domain-containing protein" evidence="1">
    <location>
        <begin position="20"/>
        <end position="176"/>
    </location>
</feature>
<dbReference type="RefSeq" id="WP_089048888.1">
    <property type="nucleotide sequence ID" value="NZ_FXTV01000018.1"/>
</dbReference>
<dbReference type="AlphaFoldDB" id="A0A226HKH2"/>
<accession>A0A226HKH2</accession>
<keyword evidence="1" id="KW-0732">Signal</keyword>
<evidence type="ECO:0000313" key="3">
    <source>
        <dbReference type="Proteomes" id="UP000198345"/>
    </source>
</evidence>
<keyword evidence="3" id="KW-1185">Reference proteome</keyword>
<feature type="signal peptide" evidence="1">
    <location>
        <begin position="1"/>
        <end position="19"/>
    </location>
</feature>
<evidence type="ECO:0008006" key="4">
    <source>
        <dbReference type="Google" id="ProtNLM"/>
    </source>
</evidence>
<dbReference type="Proteomes" id="UP000198345">
    <property type="component" value="Unassembled WGS sequence"/>
</dbReference>
<evidence type="ECO:0000256" key="1">
    <source>
        <dbReference type="SAM" id="SignalP"/>
    </source>
</evidence>
<proteinExistence type="predicted"/>
<gene>
    <name evidence="2" type="ORF">B0A66_05460</name>
</gene>
<dbReference type="OrthoDB" id="883248at2"/>
<evidence type="ECO:0000313" key="2">
    <source>
        <dbReference type="EMBL" id="OXA93990.1"/>
    </source>
</evidence>
<dbReference type="EMBL" id="MUGW01000011">
    <property type="protein sequence ID" value="OXA93990.1"/>
    <property type="molecule type" value="Genomic_DNA"/>
</dbReference>
<name>A0A226HKH2_9FLAO</name>